<dbReference type="EMBL" id="JAUTDP010000002">
    <property type="protein sequence ID" value="KAK3402318.1"/>
    <property type="molecule type" value="Genomic_DNA"/>
</dbReference>
<sequence length="311" mass="34873">MSNPITCSSRATKRQRTADDFIPVVGQDMDMDMAASSTTRPKSILPTSGTLPASFNGDLTTLPDFAAYAAAQSLPLSQIPSLPASFTTSLLAYAAARDPYIASILTYRYALDETPRQRARAADTYFSDYAQDAQITLYVKLGAISPFYQPSRGSDKAFQKTFDAIYPIYEAFVKVLTGFRKKQHICELFEEHSARTSYETRKNVLEAMIQIMDCLETALTFPDEYGDETGPREREHGGVARGMEGAFVKFVKEQFSKEELEKLTGEGVTERVRELERETRGYRIFERIGEVVGMLEGKCIEEEGEEEEEEV</sequence>
<keyword evidence="2" id="KW-1185">Reference proteome</keyword>
<evidence type="ECO:0000313" key="1">
    <source>
        <dbReference type="EMBL" id="KAK3402318.1"/>
    </source>
</evidence>
<accession>A0AAE0PLV0</accession>
<name>A0AAE0PLV0_SORBR</name>
<proteinExistence type="predicted"/>
<comment type="caution">
    <text evidence="1">The sequence shown here is derived from an EMBL/GenBank/DDBJ whole genome shotgun (WGS) entry which is preliminary data.</text>
</comment>
<reference evidence="1" key="1">
    <citation type="journal article" date="2023" name="Mol. Phylogenet. Evol.">
        <title>Genome-scale phylogeny and comparative genomics of the fungal order Sordariales.</title>
        <authorList>
            <person name="Hensen N."/>
            <person name="Bonometti L."/>
            <person name="Westerberg I."/>
            <person name="Brannstrom I.O."/>
            <person name="Guillou S."/>
            <person name="Cros-Aarteil S."/>
            <person name="Calhoun S."/>
            <person name="Haridas S."/>
            <person name="Kuo A."/>
            <person name="Mondo S."/>
            <person name="Pangilinan J."/>
            <person name="Riley R."/>
            <person name="LaButti K."/>
            <person name="Andreopoulos B."/>
            <person name="Lipzen A."/>
            <person name="Chen C."/>
            <person name="Yan M."/>
            <person name="Daum C."/>
            <person name="Ng V."/>
            <person name="Clum A."/>
            <person name="Steindorff A."/>
            <person name="Ohm R.A."/>
            <person name="Martin F."/>
            <person name="Silar P."/>
            <person name="Natvig D.O."/>
            <person name="Lalanne C."/>
            <person name="Gautier V."/>
            <person name="Ament-Velasquez S.L."/>
            <person name="Kruys A."/>
            <person name="Hutchinson M.I."/>
            <person name="Powell A.J."/>
            <person name="Barry K."/>
            <person name="Miller A.N."/>
            <person name="Grigoriev I.V."/>
            <person name="Debuchy R."/>
            <person name="Gladieux P."/>
            <person name="Hiltunen Thoren M."/>
            <person name="Johannesson H."/>
        </authorList>
    </citation>
    <scope>NUCLEOTIDE SEQUENCE</scope>
    <source>
        <strain evidence="1">FGSC 1904</strain>
    </source>
</reference>
<evidence type="ECO:0000313" key="2">
    <source>
        <dbReference type="Proteomes" id="UP001281003"/>
    </source>
</evidence>
<dbReference type="Proteomes" id="UP001281003">
    <property type="component" value="Unassembled WGS sequence"/>
</dbReference>
<protein>
    <submittedName>
        <fullName evidence="1">Uncharacterized protein</fullName>
    </submittedName>
</protein>
<gene>
    <name evidence="1" type="ORF">B0T20DRAFT_493530</name>
</gene>
<organism evidence="1 2">
    <name type="scientific">Sordaria brevicollis</name>
    <dbReference type="NCBI Taxonomy" id="83679"/>
    <lineage>
        <taxon>Eukaryota</taxon>
        <taxon>Fungi</taxon>
        <taxon>Dikarya</taxon>
        <taxon>Ascomycota</taxon>
        <taxon>Pezizomycotina</taxon>
        <taxon>Sordariomycetes</taxon>
        <taxon>Sordariomycetidae</taxon>
        <taxon>Sordariales</taxon>
        <taxon>Sordariaceae</taxon>
        <taxon>Sordaria</taxon>
    </lineage>
</organism>
<dbReference type="AlphaFoldDB" id="A0AAE0PLV0"/>
<reference evidence="1" key="2">
    <citation type="submission" date="2023-07" db="EMBL/GenBank/DDBJ databases">
        <authorList>
            <consortium name="Lawrence Berkeley National Laboratory"/>
            <person name="Haridas S."/>
            <person name="Hensen N."/>
            <person name="Bonometti L."/>
            <person name="Westerberg I."/>
            <person name="Brannstrom I.O."/>
            <person name="Guillou S."/>
            <person name="Cros-Aarteil S."/>
            <person name="Calhoun S."/>
            <person name="Kuo A."/>
            <person name="Mondo S."/>
            <person name="Pangilinan J."/>
            <person name="Riley R."/>
            <person name="LaButti K."/>
            <person name="Andreopoulos B."/>
            <person name="Lipzen A."/>
            <person name="Chen C."/>
            <person name="Yanf M."/>
            <person name="Daum C."/>
            <person name="Ng V."/>
            <person name="Clum A."/>
            <person name="Steindorff A."/>
            <person name="Ohm R."/>
            <person name="Martin F."/>
            <person name="Silar P."/>
            <person name="Natvig D."/>
            <person name="Lalanne C."/>
            <person name="Gautier V."/>
            <person name="Ament-velasquez S.L."/>
            <person name="Kruys A."/>
            <person name="Hutchinson M.I."/>
            <person name="Powell A.J."/>
            <person name="Barry K."/>
            <person name="Miller A.N."/>
            <person name="Grigoriev I.V."/>
            <person name="Debuchy R."/>
            <person name="Gladieux P."/>
            <person name="Thoren M.H."/>
            <person name="Johannesson H."/>
        </authorList>
    </citation>
    <scope>NUCLEOTIDE SEQUENCE</scope>
    <source>
        <strain evidence="1">FGSC 1904</strain>
    </source>
</reference>